<evidence type="ECO:0000313" key="3">
    <source>
        <dbReference type="Proteomes" id="UP000295781"/>
    </source>
</evidence>
<dbReference type="Proteomes" id="UP000295781">
    <property type="component" value="Chromosome"/>
</dbReference>
<gene>
    <name evidence="2" type="ORF">SOCEGT47_002120</name>
</gene>
<name>A0A4P2PTA1_SORCE</name>
<evidence type="ECO:0000256" key="1">
    <source>
        <dbReference type="SAM" id="SignalP"/>
    </source>
</evidence>
<sequence>MKLSKVLSGLGGCMMAAASLTGCVIVDGDGPESGSLTVAVTINRSDDPWQCFTHDVDGLAVSLVDEDGFVTEAIADCDDFGMTFDGLPSGFYDVEVWLLDFAGRPKSDIVIVEYISVDDGFETVVDIDFPSGAIDP</sequence>
<dbReference type="OrthoDB" id="5515156at2"/>
<dbReference type="EMBL" id="CP012670">
    <property type="protein sequence ID" value="AUX19760.1"/>
    <property type="molecule type" value="Genomic_DNA"/>
</dbReference>
<keyword evidence="1" id="KW-0732">Signal</keyword>
<evidence type="ECO:0000313" key="2">
    <source>
        <dbReference type="EMBL" id="AUX19760.1"/>
    </source>
</evidence>
<feature type="signal peptide" evidence="1">
    <location>
        <begin position="1"/>
        <end position="18"/>
    </location>
</feature>
<protein>
    <recommendedName>
        <fullName evidence="4">Secreted protein</fullName>
    </recommendedName>
</protein>
<accession>A0A4P2PTA1</accession>
<evidence type="ECO:0008006" key="4">
    <source>
        <dbReference type="Google" id="ProtNLM"/>
    </source>
</evidence>
<dbReference type="AlphaFoldDB" id="A0A4P2PTA1"/>
<proteinExistence type="predicted"/>
<feature type="chain" id="PRO_5020209875" description="Secreted protein" evidence="1">
    <location>
        <begin position="19"/>
        <end position="136"/>
    </location>
</feature>
<dbReference type="RefSeq" id="WP_129344458.1">
    <property type="nucleotide sequence ID" value="NZ_CP012670.1"/>
</dbReference>
<reference evidence="2 3" key="1">
    <citation type="submission" date="2015-09" db="EMBL/GenBank/DDBJ databases">
        <title>Sorangium comparison.</title>
        <authorList>
            <person name="Zaburannyi N."/>
            <person name="Bunk B."/>
            <person name="Overmann J."/>
            <person name="Mueller R."/>
        </authorList>
    </citation>
    <scope>NUCLEOTIDE SEQUENCE [LARGE SCALE GENOMIC DNA]</scope>
    <source>
        <strain evidence="2 3">So ceGT47</strain>
    </source>
</reference>
<dbReference type="PROSITE" id="PS51257">
    <property type="entry name" value="PROKAR_LIPOPROTEIN"/>
    <property type="match status" value="1"/>
</dbReference>
<organism evidence="2 3">
    <name type="scientific">Sorangium cellulosum</name>
    <name type="common">Polyangium cellulosum</name>
    <dbReference type="NCBI Taxonomy" id="56"/>
    <lineage>
        <taxon>Bacteria</taxon>
        <taxon>Pseudomonadati</taxon>
        <taxon>Myxococcota</taxon>
        <taxon>Polyangia</taxon>
        <taxon>Polyangiales</taxon>
        <taxon>Polyangiaceae</taxon>
        <taxon>Sorangium</taxon>
    </lineage>
</organism>